<sequence length="67" mass="7574">MTVTAVFQVCHSWLDQESRICKNVVTMEYKEDTFESTHKISNVIALLPPSDCYCIFSDINAILSLAC</sequence>
<dbReference type="AlphaFoldDB" id="A0A0F3GKQ3"/>
<organism evidence="1 2">
    <name type="scientific">Candidatus Magnetobacterium bavaricum</name>
    <dbReference type="NCBI Taxonomy" id="29290"/>
    <lineage>
        <taxon>Bacteria</taxon>
        <taxon>Pseudomonadati</taxon>
        <taxon>Nitrospirota</taxon>
        <taxon>Thermodesulfovibrionia</taxon>
        <taxon>Thermodesulfovibrionales</taxon>
        <taxon>Candidatus Magnetobacteriaceae</taxon>
        <taxon>Candidatus Magnetobacterium</taxon>
    </lineage>
</organism>
<keyword evidence="2" id="KW-1185">Reference proteome</keyword>
<gene>
    <name evidence="1" type="ORF">MBAV_005335</name>
</gene>
<dbReference type="EMBL" id="LACI01002308">
    <property type="protein sequence ID" value="KJU82471.1"/>
    <property type="molecule type" value="Genomic_DNA"/>
</dbReference>
<proteinExistence type="predicted"/>
<evidence type="ECO:0000313" key="2">
    <source>
        <dbReference type="Proteomes" id="UP000033423"/>
    </source>
</evidence>
<accession>A0A0F3GKQ3</accession>
<dbReference type="Proteomes" id="UP000033423">
    <property type="component" value="Unassembled WGS sequence"/>
</dbReference>
<name>A0A0F3GKQ3_9BACT</name>
<protein>
    <submittedName>
        <fullName evidence="1">Uncharacterized protein</fullName>
    </submittedName>
</protein>
<comment type="caution">
    <text evidence="1">The sequence shown here is derived from an EMBL/GenBank/DDBJ whole genome shotgun (WGS) entry which is preliminary data.</text>
</comment>
<reference evidence="1 2" key="1">
    <citation type="submission" date="2015-02" db="EMBL/GenBank/DDBJ databases">
        <title>Single-cell genomics of uncultivated deep-branching MTB reveals a conserved set of magnetosome genes.</title>
        <authorList>
            <person name="Kolinko S."/>
            <person name="Richter M."/>
            <person name="Glockner F.O."/>
            <person name="Brachmann A."/>
            <person name="Schuler D."/>
        </authorList>
    </citation>
    <scope>NUCLEOTIDE SEQUENCE [LARGE SCALE GENOMIC DNA]</scope>
    <source>
        <strain evidence="1">TM-1</strain>
    </source>
</reference>
<evidence type="ECO:0000313" key="1">
    <source>
        <dbReference type="EMBL" id="KJU82471.1"/>
    </source>
</evidence>